<protein>
    <submittedName>
        <fullName evidence="2">Uncharacterized protein</fullName>
    </submittedName>
</protein>
<evidence type="ECO:0000313" key="2">
    <source>
        <dbReference type="EMBL" id="CAA9237945.1"/>
    </source>
</evidence>
<proteinExistence type="predicted"/>
<organism evidence="2">
    <name type="scientific">uncultured Acidimicrobiales bacterium</name>
    <dbReference type="NCBI Taxonomy" id="310071"/>
    <lineage>
        <taxon>Bacteria</taxon>
        <taxon>Bacillati</taxon>
        <taxon>Actinomycetota</taxon>
        <taxon>Acidimicrobiia</taxon>
        <taxon>Acidimicrobiales</taxon>
        <taxon>environmental samples</taxon>
    </lineage>
</organism>
<gene>
    <name evidence="2" type="ORF">AVDCRST_MAG76-1606</name>
</gene>
<sequence length="75" mass="8240">VRPGGPLGLPAAVPRHPPRDRPERGRHGHRARPPPHRHGRPPDRGLLHLPPARGDRHPAHVGPGGRPLPPRPRHL</sequence>
<dbReference type="EMBL" id="CADCSZ010000097">
    <property type="protein sequence ID" value="CAA9237945.1"/>
    <property type="molecule type" value="Genomic_DNA"/>
</dbReference>
<feature type="region of interest" description="Disordered" evidence="1">
    <location>
        <begin position="1"/>
        <end position="75"/>
    </location>
</feature>
<feature type="non-terminal residue" evidence="2">
    <location>
        <position position="1"/>
    </location>
</feature>
<feature type="compositionally biased region" description="Pro residues" evidence="1">
    <location>
        <begin position="66"/>
        <end position="75"/>
    </location>
</feature>
<dbReference type="AlphaFoldDB" id="A0A6J4HZF0"/>
<reference evidence="2" key="1">
    <citation type="submission" date="2020-02" db="EMBL/GenBank/DDBJ databases">
        <authorList>
            <person name="Meier V. D."/>
        </authorList>
    </citation>
    <scope>NUCLEOTIDE SEQUENCE</scope>
    <source>
        <strain evidence="2">AVDCRST_MAG76</strain>
    </source>
</reference>
<feature type="non-terminal residue" evidence="2">
    <location>
        <position position="75"/>
    </location>
</feature>
<feature type="compositionally biased region" description="Low complexity" evidence="1">
    <location>
        <begin position="1"/>
        <end position="14"/>
    </location>
</feature>
<evidence type="ECO:0000256" key="1">
    <source>
        <dbReference type="SAM" id="MobiDB-lite"/>
    </source>
</evidence>
<name>A0A6J4HZF0_9ACTN</name>
<feature type="compositionally biased region" description="Basic residues" evidence="1">
    <location>
        <begin position="26"/>
        <end position="39"/>
    </location>
</feature>
<accession>A0A6J4HZF0</accession>